<dbReference type="Gene3D" id="1.20.120.720">
    <property type="entry name" value="Myosin VI head, motor domain, U50 subdomain"/>
    <property type="match status" value="1"/>
</dbReference>
<dbReference type="SUPFAM" id="SSF52540">
    <property type="entry name" value="P-loop containing nucleoside triphosphate hydrolases"/>
    <property type="match status" value="1"/>
</dbReference>
<dbReference type="AlphaFoldDB" id="A0A914RTA4"/>
<reference evidence="2" key="1">
    <citation type="submission" date="2022-11" db="UniProtKB">
        <authorList>
            <consortium name="WormBaseParasite"/>
        </authorList>
    </citation>
    <scope>IDENTIFICATION</scope>
</reference>
<evidence type="ECO:0000313" key="1">
    <source>
        <dbReference type="Proteomes" id="UP000887564"/>
    </source>
</evidence>
<dbReference type="InterPro" id="IPR027417">
    <property type="entry name" value="P-loop_NTPase"/>
</dbReference>
<name>A0A914RTA4_PAREQ</name>
<keyword evidence="1" id="KW-1185">Reference proteome</keyword>
<evidence type="ECO:0000313" key="2">
    <source>
        <dbReference type="WBParaSite" id="PEQ_0000807301-mRNA-1"/>
    </source>
</evidence>
<proteinExistence type="predicted"/>
<organism evidence="1 2">
    <name type="scientific">Parascaris equorum</name>
    <name type="common">Equine roundworm</name>
    <dbReference type="NCBI Taxonomy" id="6256"/>
    <lineage>
        <taxon>Eukaryota</taxon>
        <taxon>Metazoa</taxon>
        <taxon>Ecdysozoa</taxon>
        <taxon>Nematoda</taxon>
        <taxon>Chromadorea</taxon>
        <taxon>Rhabditida</taxon>
        <taxon>Spirurina</taxon>
        <taxon>Ascaridomorpha</taxon>
        <taxon>Ascaridoidea</taxon>
        <taxon>Ascarididae</taxon>
        <taxon>Parascaris</taxon>
    </lineage>
</organism>
<sequence length="174" mass="19915">MGQYNLRSGFGMDSVGRKANVPPRKLLKEETGVQSYELSVEFDGIMVTMLAQKLCHLLGLPLVEFTKAFLRPRIKVGREFVHKAQNKEQAEFAVEAIAKLLDSTNHWIALDDKELLSSVFSILLGELLNRRFSTRCQNYVSLSVDLTTRRVGRLDDWVAEMRTFDICRYLFPIS</sequence>
<accession>A0A914RTA4</accession>
<protein>
    <submittedName>
        <fullName evidence="2">Uncharacterized protein</fullName>
    </submittedName>
</protein>
<dbReference type="WBParaSite" id="PEQ_0000807301-mRNA-1">
    <property type="protein sequence ID" value="PEQ_0000807301-mRNA-1"/>
    <property type="gene ID" value="PEQ_0000807301"/>
</dbReference>
<dbReference type="Proteomes" id="UP000887564">
    <property type="component" value="Unplaced"/>
</dbReference>